<evidence type="ECO:0000256" key="1">
    <source>
        <dbReference type="SAM" id="MobiDB-lite"/>
    </source>
</evidence>
<organism evidence="2">
    <name type="scientific">Trypanosoma vivax (strain Y486)</name>
    <dbReference type="NCBI Taxonomy" id="1055687"/>
    <lineage>
        <taxon>Eukaryota</taxon>
        <taxon>Discoba</taxon>
        <taxon>Euglenozoa</taxon>
        <taxon>Kinetoplastea</taxon>
        <taxon>Metakinetoplastina</taxon>
        <taxon>Trypanosomatida</taxon>
        <taxon>Trypanosomatidae</taxon>
        <taxon>Trypanosoma</taxon>
        <taxon>Duttonella</taxon>
    </lineage>
</organism>
<dbReference type="EMBL" id="HE573026">
    <property type="protein sequence ID" value="CCC51721.1"/>
    <property type="molecule type" value="Genomic_DNA"/>
</dbReference>
<gene>
    <name evidence="2" type="ORF">TVY486_1007670</name>
</gene>
<feature type="compositionally biased region" description="Polar residues" evidence="1">
    <location>
        <begin position="104"/>
        <end position="113"/>
    </location>
</feature>
<feature type="region of interest" description="Disordered" evidence="1">
    <location>
        <begin position="435"/>
        <end position="458"/>
    </location>
</feature>
<accession>G0U764</accession>
<feature type="compositionally biased region" description="Basic and acidic residues" evidence="1">
    <location>
        <begin position="72"/>
        <end position="91"/>
    </location>
</feature>
<dbReference type="OMA" id="WLRPRQN"/>
<name>G0U764_TRYVY</name>
<sequence>MQLCYSCRHAFPQSSLSSCVFSEIISHRFDNINNIITEMKLETPEQQHQALKLQEALRELCSAIHQEFGALKEQKTGAEGSHGRESRDRAALRPTSRPGAADTISPTPVQATPRISSRLSHGNVVPRATFNGTVPHYKLRKMNSALELVSASIYCVLESVAIRTRSAVALLWLPPPGAVSAELVAPFVVGRDLSKIRNSAPHRVSETSIPCAVSEAGIALNLKPRQGKVEAKLSENAPLVELIELSNAAQLLVPIFTRYGEIRRSVLGVLHLLGSPVFPCPFSPRNEEMAVQTAATLSIILSSYHETMGGEWANRIYDPSLLVSSSAYRGSLDMRSTQKIVDDFAPPPTLIYRGVHCRRPDDDIREEIKVLRHAMTRRPVRFKPLSSIKDLHRFALSMEENWVSMLKTTTEMEAKISKLEENAIQAELEKRQRCPSSTFGQTTNVNSENTIGGFSRSPTPSVFMLPQMNDGKTVLRPEYINSIETAALHRLRKLGVDTAPFEAAKESE</sequence>
<protein>
    <submittedName>
        <fullName evidence="2">Uncharacterized protein</fullName>
    </submittedName>
</protein>
<reference evidence="2" key="1">
    <citation type="journal article" date="2012" name="Proc. Natl. Acad. Sci. U.S.A.">
        <title>Antigenic diversity is generated by distinct evolutionary mechanisms in African trypanosome species.</title>
        <authorList>
            <person name="Jackson A.P."/>
            <person name="Berry A."/>
            <person name="Aslett M."/>
            <person name="Allison H.C."/>
            <person name="Burton P."/>
            <person name="Vavrova-Anderson J."/>
            <person name="Brown R."/>
            <person name="Browne H."/>
            <person name="Corton N."/>
            <person name="Hauser H."/>
            <person name="Gamble J."/>
            <person name="Gilderthorp R."/>
            <person name="Marcello L."/>
            <person name="McQuillan J."/>
            <person name="Otto T.D."/>
            <person name="Quail M.A."/>
            <person name="Sanders M.J."/>
            <person name="van Tonder A."/>
            <person name="Ginger M.L."/>
            <person name="Field M.C."/>
            <person name="Barry J.D."/>
            <person name="Hertz-Fowler C."/>
            <person name="Berriman M."/>
        </authorList>
    </citation>
    <scope>NUCLEOTIDE SEQUENCE</scope>
    <source>
        <strain evidence="2">Y486</strain>
    </source>
</reference>
<evidence type="ECO:0000313" key="2">
    <source>
        <dbReference type="EMBL" id="CCC51721.1"/>
    </source>
</evidence>
<dbReference type="AlphaFoldDB" id="G0U764"/>
<proteinExistence type="predicted"/>
<feature type="region of interest" description="Disordered" evidence="1">
    <location>
        <begin position="72"/>
        <end position="113"/>
    </location>
</feature>
<dbReference type="VEuPathDB" id="TriTrypDB:TvY486_1007670"/>